<comment type="similarity">
    <text evidence="1 4">Belongs to the glutathione peroxidase family.</text>
</comment>
<dbReference type="InterPro" id="IPR036249">
    <property type="entry name" value="Thioredoxin-like_sf"/>
</dbReference>
<dbReference type="CDD" id="cd00340">
    <property type="entry name" value="GSH_Peroxidase"/>
    <property type="match status" value="1"/>
</dbReference>
<dbReference type="PANTHER" id="PTHR11592:SF40">
    <property type="entry name" value="THIOREDOXIN_GLUTATHIONE PEROXIDASE BTUE"/>
    <property type="match status" value="1"/>
</dbReference>
<dbReference type="EMBL" id="JDST02000075">
    <property type="protein sequence ID" value="KFB75739.1"/>
    <property type="molecule type" value="Genomic_DNA"/>
</dbReference>
<dbReference type="PANTHER" id="PTHR11592">
    <property type="entry name" value="GLUTATHIONE PEROXIDASE"/>
    <property type="match status" value="1"/>
</dbReference>
<dbReference type="GO" id="GO:0034599">
    <property type="term" value="P:cellular response to oxidative stress"/>
    <property type="evidence" value="ECO:0007669"/>
    <property type="project" value="TreeGrafter"/>
</dbReference>
<keyword evidence="7" id="KW-1185">Reference proteome</keyword>
<proteinExistence type="inferred from homology"/>
<evidence type="ECO:0000313" key="7">
    <source>
        <dbReference type="Proteomes" id="UP000021315"/>
    </source>
</evidence>
<dbReference type="InterPro" id="IPR013766">
    <property type="entry name" value="Thioredoxin_domain"/>
</dbReference>
<evidence type="ECO:0000259" key="5">
    <source>
        <dbReference type="PROSITE" id="PS51352"/>
    </source>
</evidence>
<dbReference type="STRING" id="1453999.AW06_003206"/>
<dbReference type="Gene3D" id="3.40.30.10">
    <property type="entry name" value="Glutaredoxin"/>
    <property type="match status" value="1"/>
</dbReference>
<organism evidence="6 7">
    <name type="scientific">Candidatus Accumulibacter cognatus</name>
    <dbReference type="NCBI Taxonomy" id="2954383"/>
    <lineage>
        <taxon>Bacteria</taxon>
        <taxon>Pseudomonadati</taxon>
        <taxon>Pseudomonadota</taxon>
        <taxon>Betaproteobacteria</taxon>
        <taxon>Candidatus Accumulibacter</taxon>
    </lineage>
</organism>
<keyword evidence="3 4" id="KW-0560">Oxidoreductase</keyword>
<sequence>MPRLPARSFSDALPSLSPARPRLGWAAGRTFAGSVARASGAASETPAHRSIGPVVDSLQALGLTRLRSCLLSAVAFSAGIFVTSPVLAADSCPPLLKHSFPSLQDQKPQSLCQWQGKVLLVVNTASYCGFTSQYDGLEKLYARFKERGLVVVGFPSNDFGNQEPGSNKEIAEFCRLTYGVQFPMFAKATVVGRNASPLYLQLTRATGEAPQWNFHKYLIDRSGTRVLSFGSRVRPDDRELLARIDEFLGK</sequence>
<protein>
    <recommendedName>
        <fullName evidence="4">Glutathione peroxidase</fullName>
    </recommendedName>
</protein>
<dbReference type="SUPFAM" id="SSF52833">
    <property type="entry name" value="Thioredoxin-like"/>
    <property type="match status" value="1"/>
</dbReference>
<dbReference type="Proteomes" id="UP000021315">
    <property type="component" value="Unassembled WGS sequence"/>
</dbReference>
<evidence type="ECO:0000256" key="4">
    <source>
        <dbReference type="RuleBase" id="RU000499"/>
    </source>
</evidence>
<accession>A0A080MEW2</accession>
<comment type="caution">
    <text evidence="6">The sequence shown here is derived from an EMBL/GenBank/DDBJ whole genome shotgun (WGS) entry which is preliminary data.</text>
</comment>
<dbReference type="Pfam" id="PF00255">
    <property type="entry name" value="GSHPx"/>
    <property type="match status" value="1"/>
</dbReference>
<dbReference type="PROSITE" id="PS51352">
    <property type="entry name" value="THIOREDOXIN_2"/>
    <property type="match status" value="1"/>
</dbReference>
<feature type="domain" description="Thioredoxin" evidence="5">
    <location>
        <begin position="72"/>
        <end position="249"/>
    </location>
</feature>
<keyword evidence="2 4" id="KW-0575">Peroxidase</keyword>
<evidence type="ECO:0000256" key="2">
    <source>
        <dbReference type="ARBA" id="ARBA00022559"/>
    </source>
</evidence>
<dbReference type="PROSITE" id="PS51355">
    <property type="entry name" value="GLUTATHIONE_PEROXID_3"/>
    <property type="match status" value="1"/>
</dbReference>
<dbReference type="InterPro" id="IPR029759">
    <property type="entry name" value="GPX_AS"/>
</dbReference>
<evidence type="ECO:0000313" key="6">
    <source>
        <dbReference type="EMBL" id="KFB75739.1"/>
    </source>
</evidence>
<evidence type="ECO:0000256" key="1">
    <source>
        <dbReference type="ARBA" id="ARBA00006926"/>
    </source>
</evidence>
<dbReference type="AlphaFoldDB" id="A0A080MEW2"/>
<dbReference type="GO" id="GO:0004601">
    <property type="term" value="F:peroxidase activity"/>
    <property type="evidence" value="ECO:0007669"/>
    <property type="project" value="UniProtKB-KW"/>
</dbReference>
<dbReference type="InterPro" id="IPR000889">
    <property type="entry name" value="Glutathione_peroxidase"/>
</dbReference>
<reference evidence="6" key="1">
    <citation type="submission" date="2014-02" db="EMBL/GenBank/DDBJ databases">
        <title>Expanding our view of genomic diversity in Candidatus Accumulibacter clades.</title>
        <authorList>
            <person name="Skennerton C.T."/>
            <person name="Barr J.J."/>
            <person name="Slater F.R."/>
            <person name="Bond P.L."/>
            <person name="Tyson G.W."/>
        </authorList>
    </citation>
    <scope>NUCLEOTIDE SEQUENCE [LARGE SCALE GENOMIC DNA]</scope>
</reference>
<evidence type="ECO:0000256" key="3">
    <source>
        <dbReference type="ARBA" id="ARBA00023002"/>
    </source>
</evidence>
<name>A0A080MEW2_9PROT</name>
<gene>
    <name evidence="6" type="ORF">AW06_003206</name>
</gene>
<dbReference type="PROSITE" id="PS00460">
    <property type="entry name" value="GLUTATHIONE_PEROXID_1"/>
    <property type="match status" value="1"/>
</dbReference>
<dbReference type="PRINTS" id="PR01011">
    <property type="entry name" value="GLUTPROXDASE"/>
</dbReference>